<dbReference type="Pfam" id="PF13578">
    <property type="entry name" value="Methyltransf_24"/>
    <property type="match status" value="1"/>
</dbReference>
<accession>A0A6M3KUL6</accession>
<dbReference type="AlphaFoldDB" id="A0A6M3KUL6"/>
<keyword evidence="1" id="KW-0808">Transferase</keyword>
<sequence length="232" mass="26467">MECSWNDVQDDMEGMFPREAEEPVPGTRMTRTRRMTPMFVAKWLYFLVQETSFDAMLCEIGTLFGFITAALGLACLSTNRRVVTVDHMIGGHCMDMRNRKACIYLDFIDSMVGLDIWDKIIPIPTKSHPAASDLISIMDLKFELIYIDGNHTYDNVLPELQLYSKFLKPGGIICGDDCNAGQKPFLESFLHNRENFETVPAVAKAVLEFFIDNDEFEPVEVPVNQFGFRKKL</sequence>
<reference evidence="1" key="1">
    <citation type="submission" date="2020-03" db="EMBL/GenBank/DDBJ databases">
        <title>The deep terrestrial virosphere.</title>
        <authorList>
            <person name="Holmfeldt K."/>
            <person name="Nilsson E."/>
            <person name="Simone D."/>
            <person name="Lopez-Fernandez M."/>
            <person name="Wu X."/>
            <person name="de Brujin I."/>
            <person name="Lundin D."/>
            <person name="Andersson A."/>
            <person name="Bertilsson S."/>
            <person name="Dopson M."/>
        </authorList>
    </citation>
    <scope>NUCLEOTIDE SEQUENCE</scope>
    <source>
        <strain evidence="1">MM415B02303</strain>
    </source>
</reference>
<proteinExistence type="predicted"/>
<dbReference type="SUPFAM" id="SSF53335">
    <property type="entry name" value="S-adenosyl-L-methionine-dependent methyltransferases"/>
    <property type="match status" value="1"/>
</dbReference>
<dbReference type="Gene3D" id="3.40.50.150">
    <property type="entry name" value="Vaccinia Virus protein VP39"/>
    <property type="match status" value="1"/>
</dbReference>
<protein>
    <submittedName>
        <fullName evidence="1">Putative methyltransferase</fullName>
    </submittedName>
</protein>
<organism evidence="1">
    <name type="scientific">viral metagenome</name>
    <dbReference type="NCBI Taxonomy" id="1070528"/>
    <lineage>
        <taxon>unclassified sequences</taxon>
        <taxon>metagenomes</taxon>
        <taxon>organismal metagenomes</taxon>
    </lineage>
</organism>
<name>A0A6M3KUL6_9ZZZZ</name>
<evidence type="ECO:0000313" key="1">
    <source>
        <dbReference type="EMBL" id="QJA84998.1"/>
    </source>
</evidence>
<dbReference type="GO" id="GO:0008168">
    <property type="term" value="F:methyltransferase activity"/>
    <property type="evidence" value="ECO:0007669"/>
    <property type="project" value="UniProtKB-KW"/>
</dbReference>
<dbReference type="InterPro" id="IPR029063">
    <property type="entry name" value="SAM-dependent_MTases_sf"/>
</dbReference>
<gene>
    <name evidence="1" type="ORF">MM415B02303_0006</name>
</gene>
<keyword evidence="1" id="KW-0489">Methyltransferase</keyword>
<dbReference type="GO" id="GO:0032259">
    <property type="term" value="P:methylation"/>
    <property type="evidence" value="ECO:0007669"/>
    <property type="project" value="UniProtKB-KW"/>
</dbReference>
<dbReference type="EMBL" id="MT142547">
    <property type="protein sequence ID" value="QJA84998.1"/>
    <property type="molecule type" value="Genomic_DNA"/>
</dbReference>